<feature type="region of interest" description="Disordered" evidence="1">
    <location>
        <begin position="197"/>
        <end position="217"/>
    </location>
</feature>
<accession>A0A9Q1GAT2</accession>
<dbReference type="OrthoDB" id="10067927at2759"/>
<organism evidence="2 3">
    <name type="scientific">Synaphobranchus kaupii</name>
    <name type="common">Kaup's arrowtooth eel</name>
    <dbReference type="NCBI Taxonomy" id="118154"/>
    <lineage>
        <taxon>Eukaryota</taxon>
        <taxon>Metazoa</taxon>
        <taxon>Chordata</taxon>
        <taxon>Craniata</taxon>
        <taxon>Vertebrata</taxon>
        <taxon>Euteleostomi</taxon>
        <taxon>Actinopterygii</taxon>
        <taxon>Neopterygii</taxon>
        <taxon>Teleostei</taxon>
        <taxon>Anguilliformes</taxon>
        <taxon>Synaphobranchidae</taxon>
        <taxon>Synaphobranchus</taxon>
    </lineage>
</organism>
<evidence type="ECO:0000313" key="3">
    <source>
        <dbReference type="Proteomes" id="UP001152622"/>
    </source>
</evidence>
<proteinExistence type="predicted"/>
<evidence type="ECO:0000313" key="2">
    <source>
        <dbReference type="EMBL" id="KAJ8380704.1"/>
    </source>
</evidence>
<reference evidence="2" key="1">
    <citation type="journal article" date="2023" name="Science">
        <title>Genome structures resolve the early diversification of teleost fishes.</title>
        <authorList>
            <person name="Parey E."/>
            <person name="Louis A."/>
            <person name="Montfort J."/>
            <person name="Bouchez O."/>
            <person name="Roques C."/>
            <person name="Iampietro C."/>
            <person name="Lluch J."/>
            <person name="Castinel A."/>
            <person name="Donnadieu C."/>
            <person name="Desvignes T."/>
            <person name="Floi Bucao C."/>
            <person name="Jouanno E."/>
            <person name="Wen M."/>
            <person name="Mejri S."/>
            <person name="Dirks R."/>
            <person name="Jansen H."/>
            <person name="Henkel C."/>
            <person name="Chen W.J."/>
            <person name="Zahm M."/>
            <person name="Cabau C."/>
            <person name="Klopp C."/>
            <person name="Thompson A.W."/>
            <person name="Robinson-Rechavi M."/>
            <person name="Braasch I."/>
            <person name="Lecointre G."/>
            <person name="Bobe J."/>
            <person name="Postlethwait J.H."/>
            <person name="Berthelot C."/>
            <person name="Roest Crollius H."/>
            <person name="Guiguen Y."/>
        </authorList>
    </citation>
    <scope>NUCLEOTIDE SEQUENCE</scope>
    <source>
        <strain evidence="2">WJC10195</strain>
    </source>
</reference>
<dbReference type="AlphaFoldDB" id="A0A9Q1GAT2"/>
<name>A0A9Q1GAT2_SYNKA</name>
<dbReference type="Proteomes" id="UP001152622">
    <property type="component" value="Chromosome 1"/>
</dbReference>
<sequence length="217" mass="24361">MEEQGAAVLQRPGPAGGTGFAFHWFLCAQWVPKFSGGEGTIKFREWKVQVQAMLRAQALTEDQQVDFVLGALEGTAQRKVRLLGVNAVWKDLDEWWQEKEPGEDEENVVLLRLEDRPIKQELQRQVRHQDSLTFRQVTTEARALERELRREGPASQTPVASLAMWEPPGRPEVDLEQLQDQLTVLGRTLVAELRQQCARGPVAPSPGGTETRGADNS</sequence>
<gene>
    <name evidence="2" type="ORF">SKAU_G00014820</name>
</gene>
<keyword evidence="3" id="KW-1185">Reference proteome</keyword>
<comment type="caution">
    <text evidence="2">The sequence shown here is derived from an EMBL/GenBank/DDBJ whole genome shotgun (WGS) entry which is preliminary data.</text>
</comment>
<dbReference type="EMBL" id="JAINUF010000001">
    <property type="protein sequence ID" value="KAJ8380704.1"/>
    <property type="molecule type" value="Genomic_DNA"/>
</dbReference>
<protein>
    <submittedName>
        <fullName evidence="2">Uncharacterized protein</fullName>
    </submittedName>
</protein>
<evidence type="ECO:0000256" key="1">
    <source>
        <dbReference type="SAM" id="MobiDB-lite"/>
    </source>
</evidence>